<evidence type="ECO:0000313" key="2">
    <source>
        <dbReference type="EMBL" id="GGJ95414.1"/>
    </source>
</evidence>
<organism evidence="2 3">
    <name type="scientific">Pilimelia anulata</name>
    <dbReference type="NCBI Taxonomy" id="53371"/>
    <lineage>
        <taxon>Bacteria</taxon>
        <taxon>Bacillati</taxon>
        <taxon>Actinomycetota</taxon>
        <taxon>Actinomycetes</taxon>
        <taxon>Micromonosporales</taxon>
        <taxon>Micromonosporaceae</taxon>
        <taxon>Pilimelia</taxon>
    </lineage>
</organism>
<evidence type="ECO:0000313" key="3">
    <source>
        <dbReference type="Proteomes" id="UP000649739"/>
    </source>
</evidence>
<keyword evidence="1" id="KW-0812">Transmembrane</keyword>
<accession>A0A8J3B5C8</accession>
<dbReference type="EMBL" id="BMQB01000005">
    <property type="protein sequence ID" value="GGJ95414.1"/>
    <property type="molecule type" value="Genomic_DNA"/>
</dbReference>
<comment type="caution">
    <text evidence="2">The sequence shown here is derived from an EMBL/GenBank/DDBJ whole genome shotgun (WGS) entry which is preliminary data.</text>
</comment>
<reference evidence="2" key="1">
    <citation type="journal article" date="2014" name="Int. J. Syst. Evol. Microbiol.">
        <title>Complete genome sequence of Corynebacterium casei LMG S-19264T (=DSM 44701T), isolated from a smear-ripened cheese.</title>
        <authorList>
            <consortium name="US DOE Joint Genome Institute (JGI-PGF)"/>
            <person name="Walter F."/>
            <person name="Albersmeier A."/>
            <person name="Kalinowski J."/>
            <person name="Ruckert C."/>
        </authorList>
    </citation>
    <scope>NUCLEOTIDE SEQUENCE</scope>
    <source>
        <strain evidence="2">JCM 3090</strain>
    </source>
</reference>
<evidence type="ECO:0000256" key="1">
    <source>
        <dbReference type="SAM" id="Phobius"/>
    </source>
</evidence>
<dbReference type="AlphaFoldDB" id="A0A8J3B5C8"/>
<protein>
    <submittedName>
        <fullName evidence="2">Uncharacterized protein</fullName>
    </submittedName>
</protein>
<keyword evidence="3" id="KW-1185">Reference proteome</keyword>
<dbReference type="RefSeq" id="WP_189170429.1">
    <property type="nucleotide sequence ID" value="NZ_BMQB01000005.1"/>
</dbReference>
<reference evidence="2" key="2">
    <citation type="submission" date="2020-09" db="EMBL/GenBank/DDBJ databases">
        <authorList>
            <person name="Sun Q."/>
            <person name="Ohkuma M."/>
        </authorList>
    </citation>
    <scope>NUCLEOTIDE SEQUENCE</scope>
    <source>
        <strain evidence="2">JCM 3090</strain>
    </source>
</reference>
<sequence>MSRRPVPVGVAVALAVAAAVLAAAAWPGGPVGLLVAAVGLAVVAGHSVSGSV</sequence>
<keyword evidence="1" id="KW-0472">Membrane</keyword>
<dbReference type="Proteomes" id="UP000649739">
    <property type="component" value="Unassembled WGS sequence"/>
</dbReference>
<name>A0A8J3B5C8_9ACTN</name>
<gene>
    <name evidence="2" type="ORF">GCM10010123_26510</name>
</gene>
<proteinExistence type="predicted"/>
<keyword evidence="1" id="KW-1133">Transmembrane helix</keyword>
<feature type="transmembrane region" description="Helical" evidence="1">
    <location>
        <begin position="32"/>
        <end position="49"/>
    </location>
</feature>